<name>A0A6I3XEA5_9BURK</name>
<evidence type="ECO:0000256" key="7">
    <source>
        <dbReference type="ARBA" id="ARBA00023136"/>
    </source>
</evidence>
<evidence type="ECO:0000256" key="8">
    <source>
        <dbReference type="RuleBase" id="RU363032"/>
    </source>
</evidence>
<feature type="transmembrane region" description="Helical" evidence="8">
    <location>
        <begin position="529"/>
        <end position="545"/>
    </location>
</feature>
<dbReference type="CDD" id="cd06261">
    <property type="entry name" value="TM_PBP2"/>
    <property type="match status" value="2"/>
</dbReference>
<feature type="transmembrane region" description="Helical" evidence="8">
    <location>
        <begin position="477"/>
        <end position="496"/>
    </location>
</feature>
<dbReference type="SUPFAM" id="SSF161098">
    <property type="entry name" value="MetI-like"/>
    <property type="match status" value="2"/>
</dbReference>
<gene>
    <name evidence="10" type="ORF">GJV26_20155</name>
</gene>
<evidence type="ECO:0000256" key="5">
    <source>
        <dbReference type="ARBA" id="ARBA00022692"/>
    </source>
</evidence>
<feature type="transmembrane region" description="Helical" evidence="8">
    <location>
        <begin position="552"/>
        <end position="572"/>
    </location>
</feature>
<keyword evidence="7 8" id="KW-0472">Membrane</keyword>
<feature type="transmembrane region" description="Helical" evidence="8">
    <location>
        <begin position="90"/>
        <end position="110"/>
    </location>
</feature>
<accession>A0A6I3XEA5</accession>
<evidence type="ECO:0000256" key="6">
    <source>
        <dbReference type="ARBA" id="ARBA00022989"/>
    </source>
</evidence>
<evidence type="ECO:0000313" key="10">
    <source>
        <dbReference type="EMBL" id="MUI14757.1"/>
    </source>
</evidence>
<dbReference type="GO" id="GO:0055085">
    <property type="term" value="P:transmembrane transport"/>
    <property type="evidence" value="ECO:0007669"/>
    <property type="project" value="InterPro"/>
</dbReference>
<feature type="transmembrane region" description="Helical" evidence="8">
    <location>
        <begin position="34"/>
        <end position="56"/>
    </location>
</feature>
<keyword evidence="5 8" id="KW-0812">Transmembrane</keyword>
<keyword evidence="4" id="KW-0997">Cell inner membrane</keyword>
<feature type="domain" description="ABC transmembrane type-1" evidence="9">
    <location>
        <begin position="381"/>
        <end position="600"/>
    </location>
</feature>
<dbReference type="PROSITE" id="PS50928">
    <property type="entry name" value="ABC_TM1"/>
    <property type="match status" value="2"/>
</dbReference>
<comment type="caution">
    <text evidence="10">The sequence shown here is derived from an EMBL/GenBank/DDBJ whole genome shotgun (WGS) entry which is preliminary data.</text>
</comment>
<dbReference type="PANTHER" id="PTHR43357">
    <property type="entry name" value="INNER MEMBRANE ABC TRANSPORTER PERMEASE PROTEIN YDCV"/>
    <property type="match status" value="1"/>
</dbReference>
<evidence type="ECO:0000259" key="9">
    <source>
        <dbReference type="PROSITE" id="PS50928"/>
    </source>
</evidence>
<dbReference type="OrthoDB" id="9807047at2"/>
<evidence type="ECO:0000256" key="4">
    <source>
        <dbReference type="ARBA" id="ARBA00022519"/>
    </source>
</evidence>
<feature type="transmembrane region" description="Helical" evidence="8">
    <location>
        <begin position="272"/>
        <end position="292"/>
    </location>
</feature>
<feature type="transmembrane region" description="Helical" evidence="8">
    <location>
        <begin position="578"/>
        <end position="602"/>
    </location>
</feature>
<evidence type="ECO:0000256" key="3">
    <source>
        <dbReference type="ARBA" id="ARBA00022475"/>
    </source>
</evidence>
<evidence type="ECO:0000256" key="1">
    <source>
        <dbReference type="ARBA" id="ARBA00004429"/>
    </source>
</evidence>
<dbReference type="Proteomes" id="UP000431684">
    <property type="component" value="Unassembled WGS sequence"/>
</dbReference>
<keyword evidence="11" id="KW-1185">Reference proteome</keyword>
<comment type="subcellular location">
    <subcellularLocation>
        <location evidence="1">Cell inner membrane</location>
        <topology evidence="1">Multi-pass membrane protein</topology>
    </subcellularLocation>
    <subcellularLocation>
        <location evidence="8">Cell membrane</location>
        <topology evidence="8">Multi-pass membrane protein</topology>
    </subcellularLocation>
</comment>
<keyword evidence="6 8" id="KW-1133">Transmembrane helix</keyword>
<feature type="transmembrane region" description="Helical" evidence="8">
    <location>
        <begin position="380"/>
        <end position="405"/>
    </location>
</feature>
<proteinExistence type="inferred from homology"/>
<dbReference type="Pfam" id="PF00528">
    <property type="entry name" value="BPD_transp_1"/>
    <property type="match status" value="2"/>
</dbReference>
<dbReference type="InterPro" id="IPR035906">
    <property type="entry name" value="MetI-like_sf"/>
</dbReference>
<dbReference type="RefSeq" id="WP_155710530.1">
    <property type="nucleotide sequence ID" value="NZ_BMWU01000019.1"/>
</dbReference>
<keyword evidence="2 8" id="KW-0813">Transport</keyword>
<dbReference type="InterPro" id="IPR000515">
    <property type="entry name" value="MetI-like"/>
</dbReference>
<dbReference type="PANTHER" id="PTHR43357:SF4">
    <property type="entry name" value="INNER MEMBRANE ABC TRANSPORTER PERMEASE PROTEIN YDCV"/>
    <property type="match status" value="1"/>
</dbReference>
<comment type="similarity">
    <text evidence="8">Belongs to the binding-protein-dependent transport system permease family.</text>
</comment>
<protein>
    <submittedName>
        <fullName evidence="10">ABC transporter permease subunit</fullName>
    </submittedName>
</protein>
<evidence type="ECO:0000313" key="11">
    <source>
        <dbReference type="Proteomes" id="UP000431684"/>
    </source>
</evidence>
<keyword evidence="3" id="KW-1003">Cell membrane</keyword>
<feature type="transmembrane region" description="Helical" evidence="8">
    <location>
        <begin position="122"/>
        <end position="144"/>
    </location>
</feature>
<dbReference type="EMBL" id="WNWM01000002">
    <property type="protein sequence ID" value="MUI14757.1"/>
    <property type="molecule type" value="Genomic_DNA"/>
</dbReference>
<feature type="transmembrane region" description="Helical" evidence="8">
    <location>
        <begin position="164"/>
        <end position="188"/>
    </location>
</feature>
<feature type="transmembrane region" description="Helical" evidence="8">
    <location>
        <begin position="426"/>
        <end position="447"/>
    </location>
</feature>
<feature type="transmembrane region" description="Helical" evidence="8">
    <location>
        <begin position="225"/>
        <end position="247"/>
    </location>
</feature>
<dbReference type="Gene3D" id="1.10.3720.10">
    <property type="entry name" value="MetI-like"/>
    <property type="match status" value="2"/>
</dbReference>
<feature type="transmembrane region" description="Helical" evidence="8">
    <location>
        <begin position="323"/>
        <end position="346"/>
    </location>
</feature>
<dbReference type="AlphaFoldDB" id="A0A6I3XEA5"/>
<organism evidence="10 11">
    <name type="scientific">Pseudoduganella dura</name>
    <dbReference type="NCBI Taxonomy" id="321982"/>
    <lineage>
        <taxon>Bacteria</taxon>
        <taxon>Pseudomonadati</taxon>
        <taxon>Pseudomonadota</taxon>
        <taxon>Betaproteobacteria</taxon>
        <taxon>Burkholderiales</taxon>
        <taxon>Oxalobacteraceae</taxon>
        <taxon>Telluria group</taxon>
        <taxon>Pseudoduganella</taxon>
    </lineage>
</organism>
<reference evidence="10 11" key="1">
    <citation type="submission" date="2019-11" db="EMBL/GenBank/DDBJ databases">
        <title>Draft Genome Sequences of Six Type Strains of the Genus Massilia.</title>
        <authorList>
            <person name="Miess H."/>
            <person name="Frediansyah A."/>
            <person name="Goeker M."/>
            <person name="Gross H."/>
        </authorList>
    </citation>
    <scope>NUCLEOTIDE SEQUENCE [LARGE SCALE GENOMIC DNA]</scope>
    <source>
        <strain evidence="10 11">DSM 17513</strain>
    </source>
</reference>
<evidence type="ECO:0000256" key="2">
    <source>
        <dbReference type="ARBA" id="ARBA00022448"/>
    </source>
</evidence>
<sequence>MQNATLSNPAAAHCVTTVPALPAKRDSRINWKRGIVVALTALAIFTPLCLIFYQSFLSAPFFMPEKMLSLDAYRFIIDDPDFAQAFRNGLLLATGLALIAVPLGGMLAFLMVRTDLPGRNWIAPMLLVPIFVSPMVMGFGYVVSMGPVGFYSTWAKELLGFVPWNVYSFTSIVIIAGLTHVPHVYLYASSALRSLGSDVEEAARVSGASPLQVMMNVSLPMIMPALAYAGVLVFFLGFEVFGLVLVLGDPEGHLVLPTYLYKLTNKLGTPSYHLMAAVAVCLVMVTLPLVMLQRHLLKSANKYVSIKGKGARSKAMPLGRWKWLAFALLGGWLLFTIVMPLSGIALRSFVQYWGEGVQLGDVLTLQHFRDIFEQPSLVRAIVNTVLIGVVGGGLAIVCYSFIALAMHRRPDGVTRFLDYSVLVPRAVPGLLAGLAFLWVFLFVPSWLDGMLQGADNAAAAWLSANFIPALRSLRSTIFAVWLAYSVVWMAYGMRLISTALLQVGPELEEAARAVGARRGQVVRDVTLPLVRYGLLGAWLMVFLIFEREYSTGVYLLSPGTEVIGAMLVSLWAGGSTDLVAALSFINITLVAIGLGIALRFGVKLHD</sequence>
<feature type="domain" description="ABC transmembrane type-1" evidence="9">
    <location>
        <begin position="86"/>
        <end position="293"/>
    </location>
</feature>
<dbReference type="GO" id="GO:0005886">
    <property type="term" value="C:plasma membrane"/>
    <property type="evidence" value="ECO:0007669"/>
    <property type="project" value="UniProtKB-SubCell"/>
</dbReference>